<dbReference type="EMBL" id="SMRT01000006">
    <property type="protein sequence ID" value="TDF97132.1"/>
    <property type="molecule type" value="Genomic_DNA"/>
</dbReference>
<evidence type="ECO:0000313" key="1">
    <source>
        <dbReference type="EMBL" id="TDF97132.1"/>
    </source>
</evidence>
<dbReference type="Pfam" id="PF09684">
    <property type="entry name" value="Tail_P2_I"/>
    <property type="match status" value="1"/>
</dbReference>
<dbReference type="InterPro" id="IPR011042">
    <property type="entry name" value="6-blade_b-propeller_TolB-like"/>
</dbReference>
<reference evidence="1 2" key="1">
    <citation type="submission" date="2019-03" db="EMBL/GenBank/DDBJ databases">
        <title>This is whole genome sequence of Paenibacillus sp MS74 strain.</title>
        <authorList>
            <person name="Trinh H.N."/>
        </authorList>
    </citation>
    <scope>NUCLEOTIDE SEQUENCE [LARGE SCALE GENOMIC DNA]</scope>
    <source>
        <strain evidence="1 2">MS74</strain>
    </source>
</reference>
<sequence>MQEPFQFFSFNKRLDWDKGSLYNLRIMEGGMAIHQTEKYAVYKVVRSADMNGPEEVMDFTVGQGGKLIVLDGEAAVWSYDAENRHTELLLGRNHQLFTGDGLLAARGDTLFVADPVSERRVAAYSVSNSQLLWAVEAWKDRPLYPLAVAADSHKHLYTVIPLDIIIGMNGKEEVPEGGRIGLVQWDASGEAVRIFQHDSFRLDERANAEQLRRRFYTAVSEKGGVHLFDAERRRYIAFDGEGAVTAQFGIDPEGTYAGLSIDTNNYIYIGDSRHIGADEEDERFILKLGSQGGIETRVPGYRGRTDKLLTDSRNRMYVLNGETAEITLLELQQRTLELEHTRLPEGIYLSAALDTTAAETEWHRFRLDAQIPEETQVRISYYASDRKELLLHGEYVDFSQYLTDPGIPLADKLGATRELWSEPIVNPRDALLMNARGRYLWFKLDVVGSERQSPVLHKLRIYFPRQSLLAYLPPIYQEMQDDSRFLERFLSLFGTFFQDMEEQIDHISRYFDPDAVHGHYLEWLGTWLAVSEDESWGEAKLRQLIKQAPELYKLRGTRQGLSRMLRLYTGSEPYIIEYFQMKQMQERSELKELLSHLYGDNPYVFCVMLPQECIQTDKQRLIIESIINDQKPAFTDGKLTLLQPWMYMDMHTYLGINTYLSEPTLLTLDQRSSMPYNTVLIDVERDKRMDIHTRLGLDSELE</sequence>
<dbReference type="SUPFAM" id="SSF101898">
    <property type="entry name" value="NHL repeat"/>
    <property type="match status" value="1"/>
</dbReference>
<dbReference type="OrthoDB" id="370073at2"/>
<dbReference type="InterPro" id="IPR011748">
    <property type="entry name" value="Unchr_phage_tail-like"/>
</dbReference>
<dbReference type="Proteomes" id="UP000295636">
    <property type="component" value="Unassembled WGS sequence"/>
</dbReference>
<protein>
    <submittedName>
        <fullName evidence="1">Phage tail protein</fullName>
    </submittedName>
</protein>
<keyword evidence="2" id="KW-1185">Reference proteome</keyword>
<proteinExistence type="predicted"/>
<accession>A0A4R5KPA3</accession>
<evidence type="ECO:0000313" key="2">
    <source>
        <dbReference type="Proteomes" id="UP000295636"/>
    </source>
</evidence>
<dbReference type="Gene3D" id="2.120.10.30">
    <property type="entry name" value="TolB, C-terminal domain"/>
    <property type="match status" value="1"/>
</dbReference>
<gene>
    <name evidence="1" type="ORF">E1757_14955</name>
</gene>
<name>A0A4R5KPA3_9BACL</name>
<organism evidence="1 2">
    <name type="scientific">Paenibacillus piri</name>
    <dbReference type="NCBI Taxonomy" id="2547395"/>
    <lineage>
        <taxon>Bacteria</taxon>
        <taxon>Bacillati</taxon>
        <taxon>Bacillota</taxon>
        <taxon>Bacilli</taxon>
        <taxon>Bacillales</taxon>
        <taxon>Paenibacillaceae</taxon>
        <taxon>Paenibacillus</taxon>
    </lineage>
</organism>
<dbReference type="NCBIfam" id="TIGR02242">
    <property type="entry name" value="tail_TIGR02242"/>
    <property type="match status" value="1"/>
</dbReference>
<dbReference type="AlphaFoldDB" id="A0A4R5KPA3"/>
<dbReference type="InterPro" id="IPR006521">
    <property type="entry name" value="Tail_protein_I"/>
</dbReference>
<comment type="caution">
    <text evidence="1">The sequence shown here is derived from an EMBL/GenBank/DDBJ whole genome shotgun (WGS) entry which is preliminary data.</text>
</comment>